<dbReference type="GO" id="GO:0005524">
    <property type="term" value="F:ATP binding"/>
    <property type="evidence" value="ECO:0007669"/>
    <property type="project" value="InterPro"/>
</dbReference>
<accession>A0A5C7A2S0</accession>
<dbReference type="InterPro" id="IPR052934">
    <property type="entry name" value="Methyl-DNA_Rec/Restrict_Enz"/>
</dbReference>
<sequence>MDITKIDSDLVSKIIELSQDDAITSRPEGVEELYEEFLSKFPKNKITELTQEQYCLGQGSITDNYCRWIERELQPMFGRYMPGTARGHLLYLQKDGTLYKHQSLSDLSDDDALSYVLKVHQVIIDADVNADITWIDQDNEVYDRAGVEPRCVMGAGRRARLVSIYNPDIILPISSTVHIKHFLKALGLPESEIPPYKNVIQRLLMLTDVYQAIKKEHNLDLTPHQFMLVLYSDKLGIKPKKVTVDASSHDELNEPLVANISNYSSLNQILYGPPGTGKTYSTTWRAVSLADPEWYFELEEQDLDPDDQRNVTKERYDELVSEQRIAFTTFHQSFAYEDFVEGIRAKTDDDAKQISYDIEDGIFKQIADRAANIVTRNKIEGLAEKPKFWKISLGDVWQKELREYCFDNDEARIGWGYTGDLSTNLSERSQQEKDYLKGMGSNDRSSIKDFSENIEIGDVLLCLKDQKTIRAVGIVTSDYVFDTSFKGLAEFHHTRKVNWILRDINFDIYTLNNSTNLTQKTCYKINRFTWDDLAKSLEHQDYSLDSQSISNSPKASKNHVLIIDEINRGNISRIFGELITLLEPDKRKGGTDAREVILPYSKEKFSVPSNLYVLGTMNTADKSLAQLDLALRRRFDFIELLPKPELLDGITVHGIVVSEVLTVINQRIEVLLDREHTIGHSYFWSLKDLDSDDEKEIELGNIFKRRIIPLLQEYFFSDWERISWVLNDPSKHNSEQFIQTGEITPTVSELFDSSIKGLNDRRYLINETAFNNPESYKKILIELKSNSSDVKA</sequence>
<dbReference type="InterPro" id="IPR027417">
    <property type="entry name" value="P-loop_NTPase"/>
</dbReference>
<dbReference type="InterPro" id="IPR011704">
    <property type="entry name" value="ATPase_dyneun-rel_AAA"/>
</dbReference>
<evidence type="ECO:0000259" key="1">
    <source>
        <dbReference type="Pfam" id="PF07728"/>
    </source>
</evidence>
<dbReference type="Proteomes" id="UP000321903">
    <property type="component" value="Unassembled WGS sequence"/>
</dbReference>
<proteinExistence type="predicted"/>
<evidence type="ECO:0000313" key="2">
    <source>
        <dbReference type="EMBL" id="TXD97542.1"/>
    </source>
</evidence>
<evidence type="ECO:0000313" key="3">
    <source>
        <dbReference type="Proteomes" id="UP000321903"/>
    </source>
</evidence>
<keyword evidence="3" id="KW-1185">Reference proteome</keyword>
<dbReference type="OrthoDB" id="9781481at2"/>
<dbReference type="EMBL" id="VORZ01000001">
    <property type="protein sequence ID" value="TXD97542.1"/>
    <property type="molecule type" value="Genomic_DNA"/>
</dbReference>
<dbReference type="Gene3D" id="3.40.50.300">
    <property type="entry name" value="P-loop containing nucleotide triphosphate hydrolases"/>
    <property type="match status" value="1"/>
</dbReference>
<gene>
    <name evidence="2" type="ORF">ES754_00720</name>
</gene>
<protein>
    <submittedName>
        <fullName evidence="2">GTPase</fullName>
    </submittedName>
</protein>
<name>A0A5C7A2S0_9GAMM</name>
<comment type="caution">
    <text evidence="2">The sequence shown here is derived from an EMBL/GenBank/DDBJ whole genome shotgun (WGS) entry which is preliminary data.</text>
</comment>
<dbReference type="GO" id="GO:0016887">
    <property type="term" value="F:ATP hydrolysis activity"/>
    <property type="evidence" value="ECO:0007669"/>
    <property type="project" value="InterPro"/>
</dbReference>
<organism evidence="2 3">
    <name type="scientific">Psychrobacter frigidicola</name>
    <dbReference type="NCBI Taxonomy" id="45611"/>
    <lineage>
        <taxon>Bacteria</taxon>
        <taxon>Pseudomonadati</taxon>
        <taxon>Pseudomonadota</taxon>
        <taxon>Gammaproteobacteria</taxon>
        <taxon>Moraxellales</taxon>
        <taxon>Moraxellaceae</taxon>
        <taxon>Psychrobacter</taxon>
    </lineage>
</organism>
<dbReference type="PANTHER" id="PTHR37291">
    <property type="entry name" value="5-METHYLCYTOSINE-SPECIFIC RESTRICTION ENZYME B"/>
    <property type="match status" value="1"/>
</dbReference>
<dbReference type="AlphaFoldDB" id="A0A5C7A2S0"/>
<dbReference type="SUPFAM" id="SSF52540">
    <property type="entry name" value="P-loop containing nucleoside triphosphate hydrolases"/>
    <property type="match status" value="1"/>
</dbReference>
<feature type="domain" description="ATPase dynein-related AAA" evidence="1">
    <location>
        <begin position="547"/>
        <end position="635"/>
    </location>
</feature>
<dbReference type="PANTHER" id="PTHR37291:SF1">
    <property type="entry name" value="TYPE IV METHYL-DIRECTED RESTRICTION ENZYME ECOKMCRB SUBUNIT"/>
    <property type="match status" value="1"/>
</dbReference>
<reference evidence="2 3" key="1">
    <citation type="submission" date="2019-08" db="EMBL/GenBank/DDBJ databases">
        <title>Genome sequence of Psychrobacter frigidicola ACAM304 (type strain).</title>
        <authorList>
            <person name="Bowman J.P."/>
        </authorList>
    </citation>
    <scope>NUCLEOTIDE SEQUENCE [LARGE SCALE GENOMIC DNA]</scope>
    <source>
        <strain evidence="2 3">ACAM 304</strain>
    </source>
</reference>
<dbReference type="RefSeq" id="WP_147221140.1">
    <property type="nucleotide sequence ID" value="NZ_CAJGYY010000001.1"/>
</dbReference>
<dbReference type="Pfam" id="PF07728">
    <property type="entry name" value="AAA_5"/>
    <property type="match status" value="1"/>
</dbReference>